<dbReference type="AlphaFoldDB" id="A0A0A0BH04"/>
<reference evidence="1 2" key="1">
    <citation type="submission" date="2014-09" db="EMBL/GenBank/DDBJ databases">
        <authorList>
            <person name="Grob C."/>
            <person name="Taubert M."/>
            <person name="Howat A.M."/>
            <person name="Burns O.J."/>
            <person name="Dixon J.L."/>
            <person name="Chen Y."/>
            <person name="Murrell J.C."/>
        </authorList>
    </citation>
    <scope>NUCLEOTIDE SEQUENCE [LARGE SCALE GENOMIC DNA]</scope>
    <source>
        <strain evidence="1">L4</strain>
    </source>
</reference>
<sequence length="40" mass="4510">MLTLSKQYKPANYSLLVELHAQKIQNSPLKQILSIGLPCQ</sequence>
<gene>
    <name evidence="1" type="ORF">LP43_0768</name>
</gene>
<dbReference type="Proteomes" id="UP000029999">
    <property type="component" value="Unassembled WGS sequence"/>
</dbReference>
<dbReference type="STRING" id="392484.LP43_0768"/>
<evidence type="ECO:0000313" key="1">
    <source>
        <dbReference type="EMBL" id="KGM07160.1"/>
    </source>
</evidence>
<organism evidence="1 2">
    <name type="scientific">Methylophaga thiooxydans</name>
    <dbReference type="NCBI Taxonomy" id="392484"/>
    <lineage>
        <taxon>Bacteria</taxon>
        <taxon>Pseudomonadati</taxon>
        <taxon>Pseudomonadota</taxon>
        <taxon>Gammaproteobacteria</taxon>
        <taxon>Thiotrichales</taxon>
        <taxon>Piscirickettsiaceae</taxon>
        <taxon>Methylophaga</taxon>
    </lineage>
</organism>
<protein>
    <submittedName>
        <fullName evidence="1">Uncharacterized protein</fullName>
    </submittedName>
</protein>
<name>A0A0A0BH04_9GAMM</name>
<proteinExistence type="predicted"/>
<accession>A0A0A0BH04</accession>
<dbReference type="EMBL" id="JRQD01000002">
    <property type="protein sequence ID" value="KGM07160.1"/>
    <property type="molecule type" value="Genomic_DNA"/>
</dbReference>
<comment type="caution">
    <text evidence="1">The sequence shown here is derived from an EMBL/GenBank/DDBJ whole genome shotgun (WGS) entry which is preliminary data.</text>
</comment>
<evidence type="ECO:0000313" key="2">
    <source>
        <dbReference type="Proteomes" id="UP000029999"/>
    </source>
</evidence>